<sequence length="166" mass="19745">MNFEAENPDGARIYTNIDLTNRNSIIFFKEFLGGEFTFGQEIIFSCFRKESLTDIRELMSIENDLMNMFNSENLYIIDFLDESRFYFLYRHVFDLNSPNLIVKLWEYFYSLSFFVLNKGYLFNDAKVYFKNHEKRDVHLKNFLRSGFSDVAYIKGLGGDTLIKQIC</sequence>
<organism evidence="1 2">
    <name type="scientific">Sphingobacterium alkalisoli</name>
    <dbReference type="NCBI Taxonomy" id="1874115"/>
    <lineage>
        <taxon>Bacteria</taxon>
        <taxon>Pseudomonadati</taxon>
        <taxon>Bacteroidota</taxon>
        <taxon>Sphingobacteriia</taxon>
        <taxon>Sphingobacteriales</taxon>
        <taxon>Sphingobacteriaceae</taxon>
        <taxon>Sphingobacterium</taxon>
    </lineage>
</organism>
<name>A0A4U0GY79_9SPHI</name>
<protein>
    <submittedName>
        <fullName evidence="1">Uncharacterized protein</fullName>
    </submittedName>
</protein>
<reference evidence="1 2" key="1">
    <citation type="submission" date="2019-04" db="EMBL/GenBank/DDBJ databases">
        <title>Sphingobacterium olei sp. nov., isolated from oil-contaminated soil.</title>
        <authorList>
            <person name="Liu B."/>
        </authorList>
    </citation>
    <scope>NUCLEOTIDE SEQUENCE [LARGE SCALE GENOMIC DNA]</scope>
    <source>
        <strain evidence="1 2">Y3L14</strain>
    </source>
</reference>
<dbReference type="RefSeq" id="WP_136822308.1">
    <property type="nucleotide sequence ID" value="NZ_BMJX01000006.1"/>
</dbReference>
<dbReference type="AlphaFoldDB" id="A0A4U0GY79"/>
<proteinExistence type="predicted"/>
<evidence type="ECO:0000313" key="2">
    <source>
        <dbReference type="Proteomes" id="UP000309872"/>
    </source>
</evidence>
<dbReference type="OrthoDB" id="1257453at2"/>
<evidence type="ECO:0000313" key="1">
    <source>
        <dbReference type="EMBL" id="TJY63634.1"/>
    </source>
</evidence>
<dbReference type="Proteomes" id="UP000309872">
    <property type="component" value="Unassembled WGS sequence"/>
</dbReference>
<gene>
    <name evidence="1" type="ORF">FAZ19_18865</name>
</gene>
<accession>A0A4U0GY79</accession>
<dbReference type="EMBL" id="SUKA01000006">
    <property type="protein sequence ID" value="TJY63634.1"/>
    <property type="molecule type" value="Genomic_DNA"/>
</dbReference>
<keyword evidence="2" id="KW-1185">Reference proteome</keyword>
<comment type="caution">
    <text evidence="1">The sequence shown here is derived from an EMBL/GenBank/DDBJ whole genome shotgun (WGS) entry which is preliminary data.</text>
</comment>